<accession>A0AAN3D485</accession>
<gene>
    <name evidence="1" type="ORF">BACOVA_05407</name>
</gene>
<proteinExistence type="predicted"/>
<reference evidence="2" key="2">
    <citation type="submission" date="2007-04" db="EMBL/GenBank/DDBJ databases">
        <title>Draft genome sequence of Bacteroides ovatus (ATCC 8483).</title>
        <authorList>
            <person name="Sudarsanam P."/>
            <person name="Ley R."/>
            <person name="Guruge J."/>
            <person name="Turnbaugh P.J."/>
            <person name="Mahowald M."/>
            <person name="Liep D."/>
            <person name="Gordon J."/>
        </authorList>
    </citation>
    <scope>NUCLEOTIDE SEQUENCE [LARGE SCALE GENOMIC DNA]</scope>
    <source>
        <strain evidence="2">ATCC 8483 / DSM 1896 / JCM 5824 / BCRC 10623 / CCUG 4943 / NCTC 11153</strain>
    </source>
</reference>
<dbReference type="Proteomes" id="UP000005475">
    <property type="component" value="Unassembled WGS sequence"/>
</dbReference>
<name>A0AAN3D485_BACO1</name>
<sequence length="52" mass="6231">MCDTGIFFFFHRTRVVCICLKKQLLTGFEYDYVSSVYLLKLSFWQILCHAFV</sequence>
<reference evidence="1 2" key="1">
    <citation type="submission" date="2007-03" db="EMBL/GenBank/DDBJ databases">
        <authorList>
            <person name="Fulton L."/>
            <person name="Clifton S."/>
            <person name="Fulton B."/>
            <person name="Xu J."/>
            <person name="Minx P."/>
            <person name="Pepin K.H."/>
            <person name="Johnson M."/>
            <person name="Thiruvilangam P."/>
            <person name="Bhonagiri V."/>
            <person name="Nash W.E."/>
            <person name="Mardis E.R."/>
            <person name="Wilson R.K."/>
        </authorList>
    </citation>
    <scope>NUCLEOTIDE SEQUENCE [LARGE SCALE GENOMIC DNA]</scope>
    <source>
        <strain evidence="2">ATCC 8483 / DSM 1896 / JCM 5824 / BCRC 10623 / CCUG 4943 / NCTC 11153</strain>
    </source>
</reference>
<evidence type="ECO:0000313" key="1">
    <source>
        <dbReference type="EMBL" id="EDO09544.1"/>
    </source>
</evidence>
<protein>
    <submittedName>
        <fullName evidence="1">Uncharacterized protein</fullName>
    </submittedName>
</protein>
<dbReference type="AlphaFoldDB" id="A0AAN3D485"/>
<comment type="caution">
    <text evidence="1">The sequence shown here is derived from an EMBL/GenBank/DDBJ whole genome shotgun (WGS) entry which is preliminary data.</text>
</comment>
<evidence type="ECO:0000313" key="2">
    <source>
        <dbReference type="Proteomes" id="UP000005475"/>
    </source>
</evidence>
<dbReference type="EMBL" id="AAXF02000054">
    <property type="protein sequence ID" value="EDO09544.1"/>
    <property type="molecule type" value="Genomic_DNA"/>
</dbReference>
<organism evidence="1 2">
    <name type="scientific">Bacteroides ovatus (strain ATCC 8483 / DSM 1896 / JCM 5824 / BCRC 10623 / CCUG 4943 / NCTC 11153)</name>
    <dbReference type="NCBI Taxonomy" id="411476"/>
    <lineage>
        <taxon>Bacteria</taxon>
        <taxon>Pseudomonadati</taxon>
        <taxon>Bacteroidota</taxon>
        <taxon>Bacteroidia</taxon>
        <taxon>Bacteroidales</taxon>
        <taxon>Bacteroidaceae</taxon>
        <taxon>Bacteroides</taxon>
    </lineage>
</organism>